<proteinExistence type="predicted"/>
<evidence type="ECO:0000313" key="1">
    <source>
        <dbReference type="EMBL" id="TQR28348.1"/>
    </source>
</evidence>
<gene>
    <name evidence="1" type="ORF">C7Y47_22165</name>
</gene>
<protein>
    <submittedName>
        <fullName evidence="1">Uncharacterized protein</fullName>
    </submittedName>
</protein>
<dbReference type="EMBL" id="SADV01000031">
    <property type="protein sequence ID" value="TQR28348.1"/>
    <property type="molecule type" value="Genomic_DNA"/>
</dbReference>
<reference evidence="1 2" key="1">
    <citation type="submission" date="2018-03" db="EMBL/GenBank/DDBJ databases">
        <title>Aerobic endospore-forming bacteria genome sequencing and assembly.</title>
        <authorList>
            <person name="Cavalcante D.A."/>
            <person name="Driks A."/>
            <person name="Putonti C."/>
            <person name="De-Souza M.T."/>
        </authorList>
    </citation>
    <scope>NUCLEOTIDE SEQUENCE [LARGE SCALE GENOMIC DNA]</scope>
    <source>
        <strain evidence="1 2">SDF0037</strain>
    </source>
</reference>
<dbReference type="OrthoDB" id="2734878at2"/>
<sequence>MVLYILSQIWKFGGVIERLPDGQLELKNHEKIPGEVLKAAEPIFGEIDTYLKSVEGMKGADKTLWKMIVALCGWQKNESISNFLNNDEVALNLFCDYQAKLAVNGWKEIYVDWRQYENDESAKLKKEIHACAVAFAKGAK</sequence>
<organism evidence="1 2">
    <name type="scientific">Lysinibacillus sphaericus</name>
    <name type="common">Bacillus sphaericus</name>
    <dbReference type="NCBI Taxonomy" id="1421"/>
    <lineage>
        <taxon>Bacteria</taxon>
        <taxon>Bacillati</taxon>
        <taxon>Bacillota</taxon>
        <taxon>Bacilli</taxon>
        <taxon>Bacillales</taxon>
        <taxon>Bacillaceae</taxon>
        <taxon>Lysinibacillus</taxon>
    </lineage>
</organism>
<dbReference type="RefSeq" id="WP_142510719.1">
    <property type="nucleotide sequence ID" value="NZ_SADV01000031.1"/>
</dbReference>
<name>A0A544U8E0_LYSSH</name>
<accession>A0A544U8E0</accession>
<dbReference type="AlphaFoldDB" id="A0A544U8E0"/>
<dbReference type="Proteomes" id="UP000317944">
    <property type="component" value="Unassembled WGS sequence"/>
</dbReference>
<evidence type="ECO:0000313" key="2">
    <source>
        <dbReference type="Proteomes" id="UP000317944"/>
    </source>
</evidence>
<comment type="caution">
    <text evidence="1">The sequence shown here is derived from an EMBL/GenBank/DDBJ whole genome shotgun (WGS) entry which is preliminary data.</text>
</comment>